<reference evidence="1" key="1">
    <citation type="submission" date="2021-06" db="EMBL/GenBank/DDBJ databases">
        <authorList>
            <person name="Kallberg Y."/>
            <person name="Tangrot J."/>
            <person name="Rosling A."/>
        </authorList>
    </citation>
    <scope>NUCLEOTIDE SEQUENCE</scope>
    <source>
        <strain evidence="1">MA461A</strain>
    </source>
</reference>
<keyword evidence="2" id="KW-1185">Reference proteome</keyword>
<comment type="caution">
    <text evidence="1">The sequence shown here is derived from an EMBL/GenBank/DDBJ whole genome shotgun (WGS) entry which is preliminary data.</text>
</comment>
<sequence>NRLGGFVALKMRILCQQVKLDIQYNLLYKDIEVDLLSLKIPPYFNYIWDISFVMIEDRLTDLFELFIKNLENFSNEIDDEDEQSEIYNREIRDDWIILAKISSNTIVDSSSGLGLSYAD</sequence>
<accession>A0ACA9QIE5</accession>
<dbReference type="Proteomes" id="UP000789920">
    <property type="component" value="Unassembled WGS sequence"/>
</dbReference>
<name>A0ACA9QIE5_9GLOM</name>
<proteinExistence type="predicted"/>
<gene>
    <name evidence="1" type="ORF">RPERSI_LOCUS14360</name>
</gene>
<feature type="non-terminal residue" evidence="1">
    <location>
        <position position="1"/>
    </location>
</feature>
<evidence type="ECO:0000313" key="2">
    <source>
        <dbReference type="Proteomes" id="UP000789920"/>
    </source>
</evidence>
<organism evidence="1 2">
    <name type="scientific">Racocetra persica</name>
    <dbReference type="NCBI Taxonomy" id="160502"/>
    <lineage>
        <taxon>Eukaryota</taxon>
        <taxon>Fungi</taxon>
        <taxon>Fungi incertae sedis</taxon>
        <taxon>Mucoromycota</taxon>
        <taxon>Glomeromycotina</taxon>
        <taxon>Glomeromycetes</taxon>
        <taxon>Diversisporales</taxon>
        <taxon>Gigasporaceae</taxon>
        <taxon>Racocetra</taxon>
    </lineage>
</organism>
<dbReference type="EMBL" id="CAJVQC010032986">
    <property type="protein sequence ID" value="CAG8752680.1"/>
    <property type="molecule type" value="Genomic_DNA"/>
</dbReference>
<protein>
    <submittedName>
        <fullName evidence="1">25886_t:CDS:1</fullName>
    </submittedName>
</protein>
<evidence type="ECO:0000313" key="1">
    <source>
        <dbReference type="EMBL" id="CAG8752680.1"/>
    </source>
</evidence>